<evidence type="ECO:0000313" key="1">
    <source>
        <dbReference type="EMBL" id="MPN09849.1"/>
    </source>
</evidence>
<dbReference type="AlphaFoldDB" id="A0A645F940"/>
<gene>
    <name evidence="1" type="ORF">SDC9_157142</name>
</gene>
<comment type="caution">
    <text evidence="1">The sequence shown here is derived from an EMBL/GenBank/DDBJ whole genome shotgun (WGS) entry which is preliminary data.</text>
</comment>
<sequence>MSYFQMRKYIFSLLISVLICITFSVAFANDADLSTMSFEVLATLKQKVDYEFKSRAEAEPFSLAKGSM</sequence>
<accession>A0A645F940</accession>
<name>A0A645F940_9ZZZZ</name>
<proteinExistence type="predicted"/>
<reference evidence="1" key="1">
    <citation type="submission" date="2019-08" db="EMBL/GenBank/DDBJ databases">
        <authorList>
            <person name="Kucharzyk K."/>
            <person name="Murdoch R.W."/>
            <person name="Higgins S."/>
            <person name="Loffler F."/>
        </authorList>
    </citation>
    <scope>NUCLEOTIDE SEQUENCE</scope>
</reference>
<dbReference type="EMBL" id="VSSQ01055971">
    <property type="protein sequence ID" value="MPN09849.1"/>
    <property type="molecule type" value="Genomic_DNA"/>
</dbReference>
<protein>
    <submittedName>
        <fullName evidence="1">Uncharacterized protein</fullName>
    </submittedName>
</protein>
<organism evidence="1">
    <name type="scientific">bioreactor metagenome</name>
    <dbReference type="NCBI Taxonomy" id="1076179"/>
    <lineage>
        <taxon>unclassified sequences</taxon>
        <taxon>metagenomes</taxon>
        <taxon>ecological metagenomes</taxon>
    </lineage>
</organism>